<dbReference type="HOGENOM" id="CLU_1254718_0_0_5"/>
<feature type="region of interest" description="Disordered" evidence="1">
    <location>
        <begin position="1"/>
        <end position="21"/>
    </location>
</feature>
<feature type="region of interest" description="Disordered" evidence="1">
    <location>
        <begin position="123"/>
        <end position="146"/>
    </location>
</feature>
<reference evidence="2 3" key="2">
    <citation type="submission" date="2012-06" db="EMBL/GenBank/DDBJ databases">
        <authorList>
            <person name="Fiebig A."/>
        </authorList>
    </citation>
    <scope>NUCLEOTIDE SEQUENCE [LARGE SCALE GENOMIC DNA]</scope>
    <source>
        <strain evidence="2 3">DFL-43</strain>
    </source>
</reference>
<gene>
    <name evidence="2" type="ORF">HPDFL43_17560</name>
</gene>
<name>A9DFQ5_HOEPD</name>
<sequence length="214" mass="22932">MAQAAKNEINPTDAPAEVATATGAADTPAVAVVFRNGKDTPRGAWFPADDIEGVLAGAAEMGMQAVKASTDEIISLAQRLPKGRIFDSGKLFTPLIQTKVYDELMTHLPEHGITAKPRLVMSAASSDDGDADAESPGASVPEGTRPTDWSQITVGSLVLAEEARMEGWFEAIILEVCPKHVFKLRYRDYPDDPIITRHVSRLALMMQLDAATSA</sequence>
<evidence type="ECO:0000313" key="3">
    <source>
        <dbReference type="Proteomes" id="UP000004291"/>
    </source>
</evidence>
<keyword evidence="3" id="KW-1185">Reference proteome</keyword>
<dbReference type="AlphaFoldDB" id="A9DFQ5"/>
<dbReference type="OrthoDB" id="7997793at2"/>
<organism evidence="2 3">
    <name type="scientific">Hoeflea phototrophica (strain DSM 17068 / NCIMB 14078 / DFL-43)</name>
    <dbReference type="NCBI Taxonomy" id="411684"/>
    <lineage>
        <taxon>Bacteria</taxon>
        <taxon>Pseudomonadati</taxon>
        <taxon>Pseudomonadota</taxon>
        <taxon>Alphaproteobacteria</taxon>
        <taxon>Hyphomicrobiales</taxon>
        <taxon>Rhizobiaceae</taxon>
        <taxon>Hoeflea</taxon>
    </lineage>
</organism>
<dbReference type="RefSeq" id="WP_007199257.1">
    <property type="nucleotide sequence ID" value="NZ_CM002917.1"/>
</dbReference>
<evidence type="ECO:0000313" key="2">
    <source>
        <dbReference type="EMBL" id="EDQ31648.1"/>
    </source>
</evidence>
<comment type="caution">
    <text evidence="2">The sequence shown here is derived from an EMBL/GenBank/DDBJ whole genome shotgun (WGS) entry which is preliminary data.</text>
</comment>
<reference evidence="2 3" key="1">
    <citation type="submission" date="2007-10" db="EMBL/GenBank/DDBJ databases">
        <authorList>
            <person name="Wagner-Dobler I."/>
            <person name="Ferriera S."/>
            <person name="Johnson J."/>
            <person name="Kravitz S."/>
            <person name="Beeson K."/>
            <person name="Sutton G."/>
            <person name="Rogers Y.-H."/>
            <person name="Friedman R."/>
            <person name="Frazier M."/>
            <person name="Venter J.C."/>
        </authorList>
    </citation>
    <scope>NUCLEOTIDE SEQUENCE [LARGE SCALE GENOMIC DNA]</scope>
    <source>
        <strain evidence="2 3">DFL-43</strain>
    </source>
</reference>
<proteinExistence type="predicted"/>
<dbReference type="eggNOG" id="ENOG50330NN">
    <property type="taxonomic scope" value="Bacteria"/>
</dbReference>
<accession>A9DFQ5</accession>
<protein>
    <submittedName>
        <fullName evidence="2">Uncharacterized protein</fullName>
    </submittedName>
</protein>
<dbReference type="EMBL" id="ABIA03000005">
    <property type="protein sequence ID" value="EDQ31648.1"/>
    <property type="molecule type" value="Genomic_DNA"/>
</dbReference>
<evidence type="ECO:0000256" key="1">
    <source>
        <dbReference type="SAM" id="MobiDB-lite"/>
    </source>
</evidence>
<dbReference type="Proteomes" id="UP000004291">
    <property type="component" value="Chromosome"/>
</dbReference>